<dbReference type="EMBL" id="FOAN01000005">
    <property type="protein sequence ID" value="SEL72368.1"/>
    <property type="molecule type" value="Genomic_DNA"/>
</dbReference>
<evidence type="ECO:0000313" key="2">
    <source>
        <dbReference type="EMBL" id="SEL72368.1"/>
    </source>
</evidence>
<protein>
    <submittedName>
        <fullName evidence="2">Glutathione S-transferase</fullName>
    </submittedName>
</protein>
<dbReference type="Gene3D" id="3.40.30.10">
    <property type="entry name" value="Glutaredoxin"/>
    <property type="match status" value="1"/>
</dbReference>
<dbReference type="InterPro" id="IPR004045">
    <property type="entry name" value="Glutathione_S-Trfase_N"/>
</dbReference>
<accession>A0A1H7SIV1</accession>
<dbReference type="InterPro" id="IPR040079">
    <property type="entry name" value="Glutathione_S-Trfase"/>
</dbReference>
<dbReference type="SFLD" id="SFLDG01150">
    <property type="entry name" value="Main.1:_Beta-like"/>
    <property type="match status" value="1"/>
</dbReference>
<dbReference type="PANTHER" id="PTHR44051:SF8">
    <property type="entry name" value="GLUTATHIONE S-TRANSFERASE GSTA"/>
    <property type="match status" value="1"/>
</dbReference>
<dbReference type="PANTHER" id="PTHR44051">
    <property type="entry name" value="GLUTATHIONE S-TRANSFERASE-RELATED"/>
    <property type="match status" value="1"/>
</dbReference>
<sequence length="205" mass="22421">MLTFYHAPQSRSFSILWLLEELGQPYETEIVDIRAEGGPPESYRTIQPHKKVPAIVHDGTTVTERAAICLYLTEQFPEAGLAPATGDKDRPAFLTSLIYTDAVLDPIIATSVHKFKYEARGFSFGSHADTVANLAKKLGEHLYAAGERFTAADTQLGAGIHFGMNVVGVLPRLPVFEAYMGRMMERPGLQRTLQKDGTPATAQAG</sequence>
<dbReference type="CDD" id="cd03046">
    <property type="entry name" value="GST_N_GTT1_like"/>
    <property type="match status" value="1"/>
</dbReference>
<dbReference type="Gene3D" id="1.20.1050.10">
    <property type="match status" value="1"/>
</dbReference>
<dbReference type="InterPro" id="IPR036282">
    <property type="entry name" value="Glutathione-S-Trfase_C_sf"/>
</dbReference>
<dbReference type="SFLD" id="SFLDS00019">
    <property type="entry name" value="Glutathione_Transferase_(cytos"/>
    <property type="match status" value="1"/>
</dbReference>
<dbReference type="Proteomes" id="UP000199664">
    <property type="component" value="Unassembled WGS sequence"/>
</dbReference>
<evidence type="ECO:0000259" key="1">
    <source>
        <dbReference type="PROSITE" id="PS50404"/>
    </source>
</evidence>
<dbReference type="AlphaFoldDB" id="A0A1H7SIV1"/>
<organism evidence="2 3">
    <name type="scientific">Bosea lupini</name>
    <dbReference type="NCBI Taxonomy" id="1036779"/>
    <lineage>
        <taxon>Bacteria</taxon>
        <taxon>Pseudomonadati</taxon>
        <taxon>Pseudomonadota</taxon>
        <taxon>Alphaproteobacteria</taxon>
        <taxon>Hyphomicrobiales</taxon>
        <taxon>Boseaceae</taxon>
        <taxon>Bosea</taxon>
    </lineage>
</organism>
<name>A0A1H7SIV1_9HYPH</name>
<keyword evidence="2" id="KW-0808">Transferase</keyword>
<dbReference type="GO" id="GO:0016740">
    <property type="term" value="F:transferase activity"/>
    <property type="evidence" value="ECO:0007669"/>
    <property type="project" value="UniProtKB-KW"/>
</dbReference>
<dbReference type="Pfam" id="PF13409">
    <property type="entry name" value="GST_N_2"/>
    <property type="match status" value="1"/>
</dbReference>
<dbReference type="STRING" id="1036779.SAMN04515666_10579"/>
<reference evidence="3" key="1">
    <citation type="submission" date="2016-10" db="EMBL/GenBank/DDBJ databases">
        <authorList>
            <person name="Varghese N."/>
            <person name="Submissions S."/>
        </authorList>
    </citation>
    <scope>NUCLEOTIDE SEQUENCE [LARGE SCALE GENOMIC DNA]</scope>
    <source>
        <strain evidence="3">LMG 26383,CCUG 61248,R- 45681</strain>
    </source>
</reference>
<evidence type="ECO:0000313" key="3">
    <source>
        <dbReference type="Proteomes" id="UP000199664"/>
    </source>
</evidence>
<dbReference type="SFLD" id="SFLDG00358">
    <property type="entry name" value="Main_(cytGST)"/>
    <property type="match status" value="1"/>
</dbReference>
<dbReference type="OrthoDB" id="9810080at2"/>
<dbReference type="InterPro" id="IPR036249">
    <property type="entry name" value="Thioredoxin-like_sf"/>
</dbReference>
<dbReference type="SUPFAM" id="SSF47616">
    <property type="entry name" value="GST C-terminal domain-like"/>
    <property type="match status" value="1"/>
</dbReference>
<gene>
    <name evidence="2" type="ORF">SAMN04515666_10579</name>
</gene>
<dbReference type="PROSITE" id="PS50404">
    <property type="entry name" value="GST_NTER"/>
    <property type="match status" value="1"/>
</dbReference>
<dbReference type="SUPFAM" id="SSF52833">
    <property type="entry name" value="Thioredoxin-like"/>
    <property type="match status" value="1"/>
</dbReference>
<feature type="domain" description="GST N-terminal" evidence="1">
    <location>
        <begin position="1"/>
        <end position="80"/>
    </location>
</feature>
<keyword evidence="3" id="KW-1185">Reference proteome</keyword>
<proteinExistence type="predicted"/>
<dbReference type="RefSeq" id="WP_091836245.1">
    <property type="nucleotide sequence ID" value="NZ_FOAN01000005.1"/>
</dbReference>